<comment type="caution">
    <text evidence="1">The sequence shown here is derived from an EMBL/GenBank/DDBJ whole genome shotgun (WGS) entry which is preliminary data.</text>
</comment>
<gene>
    <name evidence="1" type="ORF">C5O25_02640</name>
</gene>
<sequence>MPQMLAQQTHRASLTLGAPLPRHQLKAMKRHIILLTALLCVALTTAAHGFTDETLNYKVMFKWGIVHKQAGRATLKLTSAPDHFKATLYARSEPWADHFYTLRDTLISIMDRTDMLPRHYERIAHEDGRFDHDIIRIQRSGDTFTATSHRIRRKKKGTVSHSDITLKAQGPTVDLVSVFYYLRMLDFKNLKSGYSKTINIFSGKRKELLTIKYLGTEELKLDGRTYPTYRISFTFTDEKSAKTSDDIDIWIWTAPGHIPLKLEGKLKVGKIRCLYTGNN</sequence>
<evidence type="ECO:0000313" key="2">
    <source>
        <dbReference type="Proteomes" id="UP000244925"/>
    </source>
</evidence>
<dbReference type="EMBL" id="PUBV01000004">
    <property type="protein sequence ID" value="PWB08802.1"/>
    <property type="molecule type" value="Genomic_DNA"/>
</dbReference>
<dbReference type="Pfam" id="PF11306">
    <property type="entry name" value="DUF3108"/>
    <property type="match status" value="1"/>
</dbReference>
<protein>
    <submittedName>
        <fullName evidence="1">DUF3108 domain-containing protein</fullName>
    </submittedName>
</protein>
<organism evidence="1 2">
    <name type="scientific">Paramuribaculum intestinale</name>
    <dbReference type="NCBI Taxonomy" id="2094151"/>
    <lineage>
        <taxon>Bacteria</taxon>
        <taxon>Pseudomonadati</taxon>
        <taxon>Bacteroidota</taxon>
        <taxon>Bacteroidia</taxon>
        <taxon>Bacteroidales</taxon>
        <taxon>Muribaculaceae</taxon>
        <taxon>Paramuribaculum</taxon>
    </lineage>
</organism>
<dbReference type="InterPro" id="IPR021457">
    <property type="entry name" value="DUF3108"/>
</dbReference>
<dbReference type="Proteomes" id="UP000244925">
    <property type="component" value="Unassembled WGS sequence"/>
</dbReference>
<keyword evidence="2" id="KW-1185">Reference proteome</keyword>
<dbReference type="AlphaFoldDB" id="A0A2V1IXQ3"/>
<accession>A0A2V1IXQ3</accession>
<proteinExistence type="predicted"/>
<evidence type="ECO:0000313" key="1">
    <source>
        <dbReference type="EMBL" id="PWB08802.1"/>
    </source>
</evidence>
<reference evidence="2" key="1">
    <citation type="submission" date="2018-02" db="EMBL/GenBank/DDBJ databases">
        <authorList>
            <person name="Clavel T."/>
            <person name="Strowig T."/>
        </authorList>
    </citation>
    <scope>NUCLEOTIDE SEQUENCE [LARGE SCALE GENOMIC DNA]</scope>
    <source>
        <strain evidence="2">DSM 100764</strain>
    </source>
</reference>
<name>A0A2V1IXQ3_9BACT</name>